<name>A0ABQ8GSR0_9PEZI</name>
<feature type="region of interest" description="Disordered" evidence="2">
    <location>
        <begin position="60"/>
        <end position="301"/>
    </location>
</feature>
<feature type="coiled-coil region" evidence="1">
    <location>
        <begin position="474"/>
        <end position="508"/>
    </location>
</feature>
<keyword evidence="1" id="KW-0175">Coiled coil</keyword>
<comment type="caution">
    <text evidence="3">The sequence shown here is derived from an EMBL/GenBank/DDBJ whole genome shotgun (WGS) entry which is preliminary data.</text>
</comment>
<feature type="compositionally biased region" description="Polar residues" evidence="2">
    <location>
        <begin position="257"/>
        <end position="268"/>
    </location>
</feature>
<feature type="compositionally biased region" description="Basic and acidic residues" evidence="2">
    <location>
        <begin position="560"/>
        <end position="570"/>
    </location>
</feature>
<organism evidence="3 4">
    <name type="scientific">Macrophomina phaseolina</name>
    <dbReference type="NCBI Taxonomy" id="35725"/>
    <lineage>
        <taxon>Eukaryota</taxon>
        <taxon>Fungi</taxon>
        <taxon>Dikarya</taxon>
        <taxon>Ascomycota</taxon>
        <taxon>Pezizomycotina</taxon>
        <taxon>Dothideomycetes</taxon>
        <taxon>Dothideomycetes incertae sedis</taxon>
        <taxon>Botryosphaeriales</taxon>
        <taxon>Botryosphaeriaceae</taxon>
        <taxon>Macrophomina</taxon>
    </lineage>
</organism>
<keyword evidence="4" id="KW-1185">Reference proteome</keyword>
<sequence length="697" mass="74946">MSAAGASHAPAPLPPFSRVAIPLPVEAIVVDHTLFQKWIKAGYDVVWIVPAGTPMLGRSAQQSVFQQTSRRMPPPVDLSLSKPLAGPPCDFPRPAPTGRGLPMQSSADSLGDKESEGSPYRQPSVASRAQSDGPRARWLASPSSPRPRSAPPLPAFPLFDLMLPPAALSPPSSTALPTPRQPWAETPLLAVSPAESSSPVPSMLATLTPAPLSSSSPPVNEMSDTNQLIDEESATMDFKKHIVKEPQHHEPEPQLVEPQSQESASDTPVEQPVCYVNEPSSSSSSSDDDEELAKSKKNEGKKLLYLATDADEPYVSDTSDNLFFAPASPAATAQLAPIEIEPGDERWQEYIADDWERAMPAVADPPTREATEPSPRASTGYSLPGASLSNAVHAMPRPYDLTHARAGATLEDLLNDGATTEADDNDDGDGANDSDPGSDVHVEADWVRLWHQKPVNEWSEQETQFFRNVMGATAVRAQEDRDRQLKKAEELRQRMEAIKELRRSRLRQLSGPNAVGGEGETRGGEGAKEAGERVEALMLTRMQKRALKKREAAKRRRAERKREAGEEAKRKAALAAAAVAIVTVTTAAVAKKVSIAAKSKEVTQEESATQQKPAPVTQETTATETPAEQARGGENSSGSQKPENVAKPMNEAGKPVDPHSPMSCQHHAQAHAERSGEGQRGNWHSRPAGAQQREAGG</sequence>
<evidence type="ECO:0000313" key="4">
    <source>
        <dbReference type="Proteomes" id="UP000774617"/>
    </source>
</evidence>
<feature type="region of interest" description="Disordered" evidence="2">
    <location>
        <begin position="542"/>
        <end position="572"/>
    </location>
</feature>
<feature type="compositionally biased region" description="Low complexity" evidence="2">
    <location>
        <begin position="613"/>
        <end position="630"/>
    </location>
</feature>
<reference evidence="3 4" key="1">
    <citation type="journal article" date="2021" name="Nat. Commun.">
        <title>Genetic determinants of endophytism in the Arabidopsis root mycobiome.</title>
        <authorList>
            <person name="Mesny F."/>
            <person name="Miyauchi S."/>
            <person name="Thiergart T."/>
            <person name="Pickel B."/>
            <person name="Atanasova L."/>
            <person name="Karlsson M."/>
            <person name="Huettel B."/>
            <person name="Barry K.W."/>
            <person name="Haridas S."/>
            <person name="Chen C."/>
            <person name="Bauer D."/>
            <person name="Andreopoulos W."/>
            <person name="Pangilinan J."/>
            <person name="LaButti K."/>
            <person name="Riley R."/>
            <person name="Lipzen A."/>
            <person name="Clum A."/>
            <person name="Drula E."/>
            <person name="Henrissat B."/>
            <person name="Kohler A."/>
            <person name="Grigoriev I.V."/>
            <person name="Martin F.M."/>
            <person name="Hacquard S."/>
        </authorList>
    </citation>
    <scope>NUCLEOTIDE SEQUENCE [LARGE SCALE GENOMIC DNA]</scope>
    <source>
        <strain evidence="3 4">MPI-SDFR-AT-0080</strain>
    </source>
</reference>
<feature type="compositionally biased region" description="Acidic residues" evidence="2">
    <location>
        <begin position="421"/>
        <end position="432"/>
    </location>
</feature>
<evidence type="ECO:0000256" key="2">
    <source>
        <dbReference type="SAM" id="MobiDB-lite"/>
    </source>
</evidence>
<feature type="compositionally biased region" description="Pro residues" evidence="2">
    <location>
        <begin position="85"/>
        <end position="95"/>
    </location>
</feature>
<feature type="compositionally biased region" description="Basic and acidic residues" evidence="2">
    <location>
        <begin position="519"/>
        <end position="530"/>
    </location>
</feature>
<proteinExistence type="predicted"/>
<feature type="region of interest" description="Disordered" evidence="2">
    <location>
        <begin position="510"/>
        <end position="530"/>
    </location>
</feature>
<protein>
    <submittedName>
        <fullName evidence="3">Uncharacterized protein</fullName>
    </submittedName>
</protein>
<evidence type="ECO:0000256" key="1">
    <source>
        <dbReference type="SAM" id="Coils"/>
    </source>
</evidence>
<feature type="compositionally biased region" description="Basic and acidic residues" evidence="2">
    <location>
        <begin position="237"/>
        <end position="252"/>
    </location>
</feature>
<feature type="region of interest" description="Disordered" evidence="2">
    <location>
        <begin position="361"/>
        <end position="389"/>
    </location>
</feature>
<feature type="region of interest" description="Disordered" evidence="2">
    <location>
        <begin position="598"/>
        <end position="697"/>
    </location>
</feature>
<gene>
    <name evidence="3" type="ORF">B0J12DRAFT_694439</name>
</gene>
<feature type="compositionally biased region" description="Basic and acidic residues" evidence="2">
    <location>
        <begin position="292"/>
        <end position="301"/>
    </location>
</feature>
<accession>A0ABQ8GSR0</accession>
<feature type="compositionally biased region" description="Pro residues" evidence="2">
    <location>
        <begin position="144"/>
        <end position="155"/>
    </location>
</feature>
<feature type="compositionally biased region" description="Polar residues" evidence="2">
    <location>
        <begin position="60"/>
        <end position="70"/>
    </location>
</feature>
<feature type="compositionally biased region" description="Low complexity" evidence="2">
    <location>
        <begin position="156"/>
        <end position="178"/>
    </location>
</feature>
<dbReference type="EMBL" id="JAGTJR010000002">
    <property type="protein sequence ID" value="KAH7063534.1"/>
    <property type="molecule type" value="Genomic_DNA"/>
</dbReference>
<evidence type="ECO:0000313" key="3">
    <source>
        <dbReference type="EMBL" id="KAH7063534.1"/>
    </source>
</evidence>
<feature type="region of interest" description="Disordered" evidence="2">
    <location>
        <begin position="412"/>
        <end position="439"/>
    </location>
</feature>
<feature type="compositionally biased region" description="Basic residues" evidence="2">
    <location>
        <begin position="542"/>
        <end position="559"/>
    </location>
</feature>
<dbReference type="Proteomes" id="UP000774617">
    <property type="component" value="Unassembled WGS sequence"/>
</dbReference>
<feature type="compositionally biased region" description="Low complexity" evidence="2">
    <location>
        <begin position="187"/>
        <end position="218"/>
    </location>
</feature>